<keyword evidence="2" id="KW-1185">Reference proteome</keyword>
<comment type="caution">
    <text evidence="1">The sequence shown here is derived from an EMBL/GenBank/DDBJ whole genome shotgun (WGS) entry which is preliminary data.</text>
</comment>
<evidence type="ECO:0000313" key="1">
    <source>
        <dbReference type="EMBL" id="GJE99500.1"/>
    </source>
</evidence>
<proteinExistence type="predicted"/>
<dbReference type="Proteomes" id="UP000703269">
    <property type="component" value="Unassembled WGS sequence"/>
</dbReference>
<accession>A0A9P3GPU3</accession>
<reference evidence="1 2" key="1">
    <citation type="submission" date="2021-08" db="EMBL/GenBank/DDBJ databases">
        <title>Draft Genome Sequence of Phanerochaete sordida strain YK-624.</title>
        <authorList>
            <person name="Mori T."/>
            <person name="Dohra H."/>
            <person name="Suzuki T."/>
            <person name="Kawagishi H."/>
            <person name="Hirai H."/>
        </authorList>
    </citation>
    <scope>NUCLEOTIDE SEQUENCE [LARGE SCALE GENOMIC DNA]</scope>
    <source>
        <strain evidence="1 2">YK-624</strain>
    </source>
</reference>
<organism evidence="1 2">
    <name type="scientific">Phanerochaete sordida</name>
    <dbReference type="NCBI Taxonomy" id="48140"/>
    <lineage>
        <taxon>Eukaryota</taxon>
        <taxon>Fungi</taxon>
        <taxon>Dikarya</taxon>
        <taxon>Basidiomycota</taxon>
        <taxon>Agaricomycotina</taxon>
        <taxon>Agaricomycetes</taxon>
        <taxon>Polyporales</taxon>
        <taxon>Phanerochaetaceae</taxon>
        <taxon>Phanerochaete</taxon>
    </lineage>
</organism>
<dbReference type="EMBL" id="BPQB01000111">
    <property type="protein sequence ID" value="GJE99500.1"/>
    <property type="molecule type" value="Genomic_DNA"/>
</dbReference>
<evidence type="ECO:0000313" key="2">
    <source>
        <dbReference type="Proteomes" id="UP000703269"/>
    </source>
</evidence>
<name>A0A9P3GPU3_9APHY</name>
<protein>
    <submittedName>
        <fullName evidence="1">Uncharacterized protein</fullName>
    </submittedName>
</protein>
<sequence>MATHIPTPLELLAPATLTHTPGPLNSPTLAYTPGQPLKIGPATEWFKEHVRKLPEDSGYLLITETYKDYGVRDVIWSFWPFKVTIHVVGTGFKSQIVLALSIDIPFVGSVELGSIAGSLEEGVELKVNVAFAQGLVRVYLKGLEVRLYAQLASPFGDVDTDVELFEI</sequence>
<dbReference type="AlphaFoldDB" id="A0A9P3GPU3"/>
<gene>
    <name evidence="1" type="ORF">PsYK624_157640</name>
</gene>